<feature type="transmembrane region" description="Helical" evidence="6">
    <location>
        <begin position="73"/>
        <end position="92"/>
    </location>
</feature>
<evidence type="ECO:0000256" key="1">
    <source>
        <dbReference type="ARBA" id="ARBA00004651"/>
    </source>
</evidence>
<feature type="transmembrane region" description="Helical" evidence="6">
    <location>
        <begin position="159"/>
        <end position="178"/>
    </location>
</feature>
<feature type="transmembrane region" description="Helical" evidence="6">
    <location>
        <begin position="409"/>
        <end position="429"/>
    </location>
</feature>
<feature type="transmembrane region" description="Helical" evidence="6">
    <location>
        <begin position="342"/>
        <end position="359"/>
    </location>
</feature>
<sequence>MKSSTKYVLWGLLITNLMVAMDTTILNTTGPVVTKDIGGDKYYAWIFSIYTLLSTISIPIFGKLTDRFGRKVVFLWCTAFFTMFSFLCGIAHSMPELIIYRALKGLAAGGVLPATGILLGDLLTVKQRGKFQGHFSLIWGISALLGPLVGAMIVELLNWRWIFFINIPLGVITLLLMIPYKDEAKRVQSPINWASAFYFAIAAFTVLILTMNWEWAVFLLPIAILMAVMFYRTERNTNTPFLPIGILKNYPLLFFNFNTFLFFFALFGLESFIPYFLQKVQGSSVLMSGLILAGISLGWMLSSYLSGKIVIKYKYKKPILLGNLIITLSTIPFFFYTEHTPLLCTFLILMVHGFCYGLIQTTASIGSYELSNECEKGFASSLQSFARNIGTTFSLGYMGALVVKNPFYILYAAGIFAILACLISAALSIKMRSKSF</sequence>
<dbReference type="InterPro" id="IPR020846">
    <property type="entry name" value="MFS_dom"/>
</dbReference>
<evidence type="ECO:0000256" key="2">
    <source>
        <dbReference type="ARBA" id="ARBA00022448"/>
    </source>
</evidence>
<evidence type="ECO:0000256" key="6">
    <source>
        <dbReference type="SAM" id="Phobius"/>
    </source>
</evidence>
<dbReference type="AlphaFoldDB" id="A0A6M6E891"/>
<proteinExistence type="predicted"/>
<evidence type="ECO:0000259" key="7">
    <source>
        <dbReference type="PROSITE" id="PS50850"/>
    </source>
</evidence>
<organism evidence="8 9">
    <name type="scientific">Priestia megaterium</name>
    <name type="common">Bacillus megaterium</name>
    <dbReference type="NCBI Taxonomy" id="1404"/>
    <lineage>
        <taxon>Bacteria</taxon>
        <taxon>Bacillati</taxon>
        <taxon>Bacillota</taxon>
        <taxon>Bacilli</taxon>
        <taxon>Bacillales</taxon>
        <taxon>Bacillaceae</taxon>
        <taxon>Priestia</taxon>
    </lineage>
</organism>
<dbReference type="RefSeq" id="WP_171778774.1">
    <property type="nucleotide sequence ID" value="NZ_CP045273.1"/>
</dbReference>
<dbReference type="SUPFAM" id="SSF103473">
    <property type="entry name" value="MFS general substrate transporter"/>
    <property type="match status" value="1"/>
</dbReference>
<gene>
    <name evidence="8" type="ORF">FDZ14_32315</name>
</gene>
<keyword evidence="8" id="KW-0614">Plasmid</keyword>
<feature type="transmembrane region" description="Helical" evidence="6">
    <location>
        <begin position="319"/>
        <end position="336"/>
    </location>
</feature>
<dbReference type="PANTHER" id="PTHR23501">
    <property type="entry name" value="MAJOR FACILITATOR SUPERFAMILY"/>
    <property type="match status" value="1"/>
</dbReference>
<dbReference type="InterPro" id="IPR036259">
    <property type="entry name" value="MFS_trans_sf"/>
</dbReference>
<evidence type="ECO:0000313" key="9">
    <source>
        <dbReference type="Proteomes" id="UP000501076"/>
    </source>
</evidence>
<feature type="transmembrane region" description="Helical" evidence="6">
    <location>
        <begin position="252"/>
        <end position="273"/>
    </location>
</feature>
<dbReference type="Proteomes" id="UP000501076">
    <property type="component" value="Plasmid pFDU301A"/>
</dbReference>
<evidence type="ECO:0000313" key="8">
    <source>
        <dbReference type="EMBL" id="QJX80777.1"/>
    </source>
</evidence>
<keyword evidence="4 6" id="KW-1133">Transmembrane helix</keyword>
<keyword evidence="5 6" id="KW-0472">Membrane</keyword>
<feature type="transmembrane region" description="Helical" evidence="6">
    <location>
        <begin position="190"/>
        <end position="209"/>
    </location>
</feature>
<evidence type="ECO:0000256" key="5">
    <source>
        <dbReference type="ARBA" id="ARBA00023136"/>
    </source>
</evidence>
<dbReference type="InterPro" id="IPR011701">
    <property type="entry name" value="MFS"/>
</dbReference>
<name>A0A6M6E891_PRIMG</name>
<accession>A0A6M6E891</accession>
<dbReference type="EMBL" id="CP045273">
    <property type="protein sequence ID" value="QJX80777.1"/>
    <property type="molecule type" value="Genomic_DNA"/>
</dbReference>
<protein>
    <submittedName>
        <fullName evidence="8">MFS transporter</fullName>
    </submittedName>
</protein>
<feature type="transmembrane region" description="Helical" evidence="6">
    <location>
        <begin position="7"/>
        <end position="30"/>
    </location>
</feature>
<feature type="transmembrane region" description="Helical" evidence="6">
    <location>
        <begin position="285"/>
        <end position="307"/>
    </location>
</feature>
<evidence type="ECO:0000256" key="4">
    <source>
        <dbReference type="ARBA" id="ARBA00022989"/>
    </source>
</evidence>
<dbReference type="Gene3D" id="1.20.1720.10">
    <property type="entry name" value="Multidrug resistance protein D"/>
    <property type="match status" value="1"/>
</dbReference>
<dbReference type="GO" id="GO:0022857">
    <property type="term" value="F:transmembrane transporter activity"/>
    <property type="evidence" value="ECO:0007669"/>
    <property type="project" value="InterPro"/>
</dbReference>
<evidence type="ECO:0000256" key="3">
    <source>
        <dbReference type="ARBA" id="ARBA00022692"/>
    </source>
</evidence>
<reference evidence="8 9" key="1">
    <citation type="submission" date="2019-10" db="EMBL/GenBank/DDBJ databases">
        <title>Complete genome sequences for adaption low water activity.</title>
        <authorList>
            <person name="Zhao L."/>
            <person name="Zhong J."/>
        </authorList>
    </citation>
    <scope>NUCLEOTIDE SEQUENCE [LARGE SCALE GENOMIC DNA]</scope>
    <source>
        <strain evidence="8 9">FDU301</strain>
        <plasmid evidence="9">pfdu301a</plasmid>
    </source>
</reference>
<feature type="transmembrane region" description="Helical" evidence="6">
    <location>
        <begin position="42"/>
        <end position="61"/>
    </location>
</feature>
<geneLocation type="plasmid" evidence="9">
    <name>pfdu301a</name>
</geneLocation>
<keyword evidence="3 6" id="KW-0812">Transmembrane</keyword>
<feature type="domain" description="Major facilitator superfamily (MFS) profile" evidence="7">
    <location>
        <begin position="8"/>
        <end position="432"/>
    </location>
</feature>
<feature type="transmembrane region" description="Helical" evidence="6">
    <location>
        <begin position="215"/>
        <end position="231"/>
    </location>
</feature>
<keyword evidence="2" id="KW-0813">Transport</keyword>
<dbReference type="Pfam" id="PF07690">
    <property type="entry name" value="MFS_1"/>
    <property type="match status" value="1"/>
</dbReference>
<feature type="transmembrane region" description="Helical" evidence="6">
    <location>
        <begin position="98"/>
        <end position="123"/>
    </location>
</feature>
<dbReference type="GO" id="GO:0005886">
    <property type="term" value="C:plasma membrane"/>
    <property type="evidence" value="ECO:0007669"/>
    <property type="project" value="UniProtKB-SubCell"/>
</dbReference>
<feature type="transmembrane region" description="Helical" evidence="6">
    <location>
        <begin position="135"/>
        <end position="153"/>
    </location>
</feature>
<dbReference type="PANTHER" id="PTHR23501:SF191">
    <property type="entry name" value="VACUOLAR BASIC AMINO ACID TRANSPORTER 4"/>
    <property type="match status" value="1"/>
</dbReference>
<dbReference type="PROSITE" id="PS50850">
    <property type="entry name" value="MFS"/>
    <property type="match status" value="1"/>
</dbReference>
<dbReference type="Gene3D" id="1.20.1250.20">
    <property type="entry name" value="MFS general substrate transporter like domains"/>
    <property type="match status" value="1"/>
</dbReference>
<comment type="subcellular location">
    <subcellularLocation>
        <location evidence="1">Cell membrane</location>
        <topology evidence="1">Multi-pass membrane protein</topology>
    </subcellularLocation>
</comment>